<protein>
    <submittedName>
        <fullName evidence="2">Uncharacterized protein</fullName>
    </submittedName>
</protein>
<feature type="transmembrane region" description="Helical" evidence="1">
    <location>
        <begin position="35"/>
        <end position="54"/>
    </location>
</feature>
<dbReference type="EMBL" id="CP035033">
    <property type="protein sequence ID" value="QAB14380.1"/>
    <property type="molecule type" value="Genomic_DNA"/>
</dbReference>
<organism evidence="2 3">
    <name type="scientific">Hydrogenovibrio thermophilus</name>
    <dbReference type="NCBI Taxonomy" id="265883"/>
    <lineage>
        <taxon>Bacteria</taxon>
        <taxon>Pseudomonadati</taxon>
        <taxon>Pseudomonadota</taxon>
        <taxon>Gammaproteobacteria</taxon>
        <taxon>Thiotrichales</taxon>
        <taxon>Piscirickettsiaceae</taxon>
        <taxon>Hydrogenovibrio</taxon>
    </lineage>
</organism>
<dbReference type="KEGG" id="htr:EPV75_01175"/>
<sequence>MKNLLLKLFSPILNPLENADGHYEYSPSHRKVLKIMGFLFITLGVVGLYFSILANQIAGMFPVILFSVIGLICLVVAFLGSDKAVSKLWRNRNEDAPK</sequence>
<gene>
    <name evidence="2" type="ORF">EPV75_01175</name>
</gene>
<dbReference type="Proteomes" id="UP000285478">
    <property type="component" value="Chromosome"/>
</dbReference>
<evidence type="ECO:0000313" key="3">
    <source>
        <dbReference type="Proteomes" id="UP000285478"/>
    </source>
</evidence>
<keyword evidence="1" id="KW-1133">Transmembrane helix</keyword>
<evidence type="ECO:0000256" key="1">
    <source>
        <dbReference type="SAM" id="Phobius"/>
    </source>
</evidence>
<keyword evidence="3" id="KW-1185">Reference proteome</keyword>
<name>A0A451G4I1_9GAMM</name>
<keyword evidence="1" id="KW-0812">Transmembrane</keyword>
<proteinExistence type="predicted"/>
<keyword evidence="1" id="KW-0472">Membrane</keyword>
<reference evidence="2 3" key="1">
    <citation type="journal article" date="2018" name="Environ. Microbiol.">
        <title>Genomes of ubiquitous marine and hypersaline Hydrogenovibrio, Thiomicrorhabdus and Thiomicrospira spp. encode a diversity of mechanisms to sustain chemolithoautotrophy in heterogeneous environments.</title>
        <authorList>
            <person name="Scott K.M."/>
            <person name="Williams J."/>
            <person name="Porter C.M.B."/>
            <person name="Russel S."/>
            <person name="Harmer T.L."/>
            <person name="Paul J.H."/>
            <person name="Antonen K.M."/>
            <person name="Bridges M.K."/>
            <person name="Camper G.J."/>
            <person name="Campla C.K."/>
            <person name="Casella L.G."/>
            <person name="Chase E."/>
            <person name="Conrad J.W."/>
            <person name="Cruz M.C."/>
            <person name="Dunlap D.S."/>
            <person name="Duran L."/>
            <person name="Fahsbender E.M."/>
            <person name="Goldsmith D.B."/>
            <person name="Keeley R.F."/>
            <person name="Kondoff M.R."/>
            <person name="Kussy B.I."/>
            <person name="Lane M.K."/>
            <person name="Lawler S."/>
            <person name="Leigh B.A."/>
            <person name="Lewis C."/>
            <person name="Lostal L.M."/>
            <person name="Marking D."/>
            <person name="Mancera P.A."/>
            <person name="McClenthan E.C."/>
            <person name="McIntyre E.A."/>
            <person name="Mine J.A."/>
            <person name="Modi S."/>
            <person name="Moore B.D."/>
            <person name="Morgan W.A."/>
            <person name="Nelson K.M."/>
            <person name="Nguyen K.N."/>
            <person name="Ogburn N."/>
            <person name="Parrino D.G."/>
            <person name="Pedapudi A.D."/>
            <person name="Pelham R.P."/>
            <person name="Preece A.M."/>
            <person name="Rampersad E.A."/>
            <person name="Richardson J.C."/>
            <person name="Rodgers C.M."/>
            <person name="Schaffer B.L."/>
            <person name="Sheridan N.E."/>
            <person name="Solone M.R."/>
            <person name="Staley Z.R."/>
            <person name="Tabuchi M."/>
            <person name="Waide R.J."/>
            <person name="Wanjugi P.W."/>
            <person name="Young S."/>
            <person name="Clum A."/>
            <person name="Daum C."/>
            <person name="Huntemann M."/>
            <person name="Ivanova N."/>
            <person name="Kyrpides N."/>
            <person name="Mikhailova N."/>
            <person name="Palaniappan K."/>
            <person name="Pillay M."/>
            <person name="Reddy T.B.K."/>
            <person name="Shapiro N."/>
            <person name="Stamatis D."/>
            <person name="Varghese N."/>
            <person name="Woyke T."/>
            <person name="Boden R."/>
            <person name="Freyermuth S.K."/>
            <person name="Kerfeld C.A."/>
        </authorList>
    </citation>
    <scope>NUCLEOTIDE SEQUENCE [LARGE SCALE GENOMIC DNA]</scope>
    <source>
        <strain evidence="2 3">JR-2</strain>
    </source>
</reference>
<evidence type="ECO:0000313" key="2">
    <source>
        <dbReference type="EMBL" id="QAB14380.1"/>
    </source>
</evidence>
<accession>A0A451G4I1</accession>
<feature type="transmembrane region" description="Helical" evidence="1">
    <location>
        <begin position="60"/>
        <end position="80"/>
    </location>
</feature>
<dbReference type="AlphaFoldDB" id="A0A451G4I1"/>
<dbReference type="RefSeq" id="WP_029939446.1">
    <property type="nucleotide sequence ID" value="NZ_CP035033.1"/>
</dbReference>